<evidence type="ECO:0000256" key="2">
    <source>
        <dbReference type="ARBA" id="ARBA00010615"/>
    </source>
</evidence>
<dbReference type="Pfam" id="PF10607">
    <property type="entry name" value="CTLH"/>
    <property type="match status" value="1"/>
</dbReference>
<dbReference type="InterPro" id="IPR024964">
    <property type="entry name" value="CTLH/CRA"/>
</dbReference>
<evidence type="ECO:0000313" key="12">
    <source>
        <dbReference type="Proteomes" id="UP000193719"/>
    </source>
</evidence>
<dbReference type="CDD" id="cd16659">
    <property type="entry name" value="RING-Ubox_Emp"/>
    <property type="match status" value="1"/>
</dbReference>
<sequence length="399" mass="46694">MAEKNKLNHDGLLQLEQPLIKAPLEQIKKNFRLSQKHIEKEMMRLNQSIIDITTKQSQNKIDSQETLKLLDGLVNRLKSLKKKLEELRREEDKSIKSSKIRLNHMNELTNIQSADSDMYYRWSKVRLNRYIADYMLRNNFIESAKLLAKNSNIEDYVDIDLFMQANIIEEALRNHSCTECLQWCNEHRSNLKKIKSNLEFKLRFQEYVNLVKANQYQEAIKYAKKYLTPYSDVCLKDIQRAMALLAFTPDTKCEVYRKLFDDNYTWNELIQLFRSDNYTLNSLSSRSPLDFCLETGLSALKSPCCFREEDKNINCPVCFDKFNTIAKELPNAHHDNSCIVCRISGKIMNEDNEPMALPNGHIYSYSALEEMAEKHNGIITCPRTGDQFKFSDCVKVFIT</sequence>
<dbReference type="Pfam" id="PF08513">
    <property type="entry name" value="LisH"/>
    <property type="match status" value="1"/>
</dbReference>
<reference evidence="11 12" key="1">
    <citation type="submission" date="2016-08" db="EMBL/GenBank/DDBJ databases">
        <title>Genomes of anaerobic fungi encode conserved fungal cellulosomes for biomass hydrolysis.</title>
        <authorList>
            <consortium name="DOE Joint Genome Institute"/>
            <person name="Haitjema C.H."/>
            <person name="Gilmore S.P."/>
            <person name="Henske J.K."/>
            <person name="Solomon K.V."/>
            <person name="De Groot R."/>
            <person name="Kuo A."/>
            <person name="Mondo S.J."/>
            <person name="Salamov A.A."/>
            <person name="Labutti K."/>
            <person name="Zhao Z."/>
            <person name="Chiniquy J."/>
            <person name="Barry K."/>
            <person name="Brewer H.M."/>
            <person name="Purvine S.O."/>
            <person name="Wright A.T."/>
            <person name="Boxma B."/>
            <person name="Van Alen T."/>
            <person name="Hackstein J.H."/>
            <person name="Baker S.E."/>
            <person name="Grigoriev I.V."/>
            <person name="O'Malley M.A."/>
        </authorList>
    </citation>
    <scope>NUCLEOTIDE SEQUENCE [LARGE SCALE GENOMIC DNA]</scope>
    <source>
        <strain evidence="12">finn</strain>
    </source>
</reference>
<dbReference type="PROSITE" id="PS51867">
    <property type="entry name" value="ZF_RING_GID"/>
    <property type="match status" value="1"/>
</dbReference>
<dbReference type="PANTHER" id="PTHR12170:SF2">
    <property type="entry name" value="E3 UBIQUITIN-PROTEIN TRANSFERASE MAEA"/>
    <property type="match status" value="1"/>
</dbReference>
<gene>
    <name evidence="11" type="ORF">BCR36DRAFT_587735</name>
</gene>
<comment type="similarity">
    <text evidence="2">Belongs to the FYV10 family.</text>
</comment>
<dbReference type="SUPFAM" id="SSF57850">
    <property type="entry name" value="RING/U-box"/>
    <property type="match status" value="1"/>
</dbReference>
<evidence type="ECO:0000256" key="5">
    <source>
        <dbReference type="ARBA" id="ARBA00022771"/>
    </source>
</evidence>
<dbReference type="InterPro" id="IPR044063">
    <property type="entry name" value="ZF_RING_GID"/>
</dbReference>
<dbReference type="PROSITE" id="PS50897">
    <property type="entry name" value="CTLH"/>
    <property type="match status" value="1"/>
</dbReference>
<dbReference type="SMART" id="SM00668">
    <property type="entry name" value="CTLH"/>
    <property type="match status" value="1"/>
</dbReference>
<organism evidence="11 12">
    <name type="scientific">Piromyces finnis</name>
    <dbReference type="NCBI Taxonomy" id="1754191"/>
    <lineage>
        <taxon>Eukaryota</taxon>
        <taxon>Fungi</taxon>
        <taxon>Fungi incertae sedis</taxon>
        <taxon>Chytridiomycota</taxon>
        <taxon>Chytridiomycota incertae sedis</taxon>
        <taxon>Neocallimastigomycetes</taxon>
        <taxon>Neocallimastigales</taxon>
        <taxon>Neocallimastigaceae</taxon>
        <taxon>Piromyces</taxon>
    </lineage>
</organism>
<feature type="zinc finger region" description="RING-Gid-type" evidence="7">
    <location>
        <begin position="315"/>
        <end position="384"/>
    </location>
</feature>
<dbReference type="InterPro" id="IPR013083">
    <property type="entry name" value="Znf_RING/FYVE/PHD"/>
</dbReference>
<feature type="domain" description="CTLH" evidence="9">
    <location>
        <begin position="162"/>
        <end position="218"/>
    </location>
</feature>
<evidence type="ECO:0008006" key="13">
    <source>
        <dbReference type="Google" id="ProtNLM"/>
    </source>
</evidence>
<keyword evidence="6" id="KW-0862">Zinc</keyword>
<accession>A0A1Y1UV09</accession>
<comment type="caution">
    <text evidence="11">The sequence shown here is derived from an EMBL/GenBank/DDBJ whole genome shotgun (WGS) entry which is preliminary data.</text>
</comment>
<proteinExistence type="inferred from homology"/>
<dbReference type="GO" id="GO:0008270">
    <property type="term" value="F:zinc ion binding"/>
    <property type="evidence" value="ECO:0007669"/>
    <property type="project" value="UniProtKB-KW"/>
</dbReference>
<dbReference type="PANTHER" id="PTHR12170">
    <property type="entry name" value="MACROPHAGE ERYTHROBLAST ATTACHER-RELATED"/>
    <property type="match status" value="1"/>
</dbReference>
<dbReference type="GO" id="GO:0005737">
    <property type="term" value="C:cytoplasm"/>
    <property type="evidence" value="ECO:0007669"/>
    <property type="project" value="UniProtKB-SubCell"/>
</dbReference>
<evidence type="ECO:0000256" key="4">
    <source>
        <dbReference type="ARBA" id="ARBA00022723"/>
    </source>
</evidence>
<dbReference type="Proteomes" id="UP000193719">
    <property type="component" value="Unassembled WGS sequence"/>
</dbReference>
<dbReference type="Pfam" id="PF13445">
    <property type="entry name" value="zf-RING_UBOX"/>
    <property type="match status" value="1"/>
</dbReference>
<evidence type="ECO:0000313" key="11">
    <source>
        <dbReference type="EMBL" id="ORX41797.1"/>
    </source>
</evidence>
<dbReference type="GO" id="GO:0043161">
    <property type="term" value="P:proteasome-mediated ubiquitin-dependent protein catabolic process"/>
    <property type="evidence" value="ECO:0007669"/>
    <property type="project" value="InterPro"/>
</dbReference>
<name>A0A1Y1UV09_9FUNG</name>
<keyword evidence="12" id="KW-1185">Reference proteome</keyword>
<keyword evidence="5 7" id="KW-0863">Zinc-finger</keyword>
<dbReference type="InterPro" id="IPR045098">
    <property type="entry name" value="Fyv10_fam"/>
</dbReference>
<keyword evidence="3" id="KW-0963">Cytoplasm</keyword>
<reference evidence="11 12" key="2">
    <citation type="submission" date="2016-08" db="EMBL/GenBank/DDBJ databases">
        <title>Pervasive Adenine N6-methylation of Active Genes in Fungi.</title>
        <authorList>
            <consortium name="DOE Joint Genome Institute"/>
            <person name="Mondo S.J."/>
            <person name="Dannebaum R.O."/>
            <person name="Kuo R.C."/>
            <person name="Labutti K."/>
            <person name="Haridas S."/>
            <person name="Kuo A."/>
            <person name="Salamov A."/>
            <person name="Ahrendt S.R."/>
            <person name="Lipzen A."/>
            <person name="Sullivan W."/>
            <person name="Andreopoulos W.B."/>
            <person name="Clum A."/>
            <person name="Lindquist E."/>
            <person name="Daum C."/>
            <person name="Ramamoorthy G.K."/>
            <person name="Gryganskyi A."/>
            <person name="Culley D."/>
            <person name="Magnuson J.K."/>
            <person name="James T.Y."/>
            <person name="O'Malley M.A."/>
            <person name="Stajich J.E."/>
            <person name="Spatafora J.W."/>
            <person name="Visel A."/>
            <person name="Grigoriev I.V."/>
        </authorList>
    </citation>
    <scope>NUCLEOTIDE SEQUENCE [LARGE SCALE GENOMIC DNA]</scope>
    <source>
        <strain evidence="12">finn</strain>
    </source>
</reference>
<dbReference type="STRING" id="1754191.A0A1Y1UV09"/>
<dbReference type="InterPro" id="IPR013144">
    <property type="entry name" value="CRA_dom"/>
</dbReference>
<dbReference type="GO" id="GO:0005634">
    <property type="term" value="C:nucleus"/>
    <property type="evidence" value="ECO:0007669"/>
    <property type="project" value="TreeGrafter"/>
</dbReference>
<dbReference type="SMART" id="SM00667">
    <property type="entry name" value="LisH"/>
    <property type="match status" value="1"/>
</dbReference>
<evidence type="ECO:0000256" key="1">
    <source>
        <dbReference type="ARBA" id="ARBA00004496"/>
    </source>
</evidence>
<dbReference type="InterPro" id="IPR006595">
    <property type="entry name" value="CTLH_C"/>
</dbReference>
<dbReference type="SMART" id="SM00757">
    <property type="entry name" value="CRA"/>
    <property type="match status" value="1"/>
</dbReference>
<dbReference type="InterPro" id="IPR027370">
    <property type="entry name" value="Znf-RING_euk"/>
</dbReference>
<dbReference type="GO" id="GO:0034657">
    <property type="term" value="C:GID complex"/>
    <property type="evidence" value="ECO:0007669"/>
    <property type="project" value="TreeGrafter"/>
</dbReference>
<protein>
    <recommendedName>
        <fullName evidence="13">Macrophage erythroblast attacher</fullName>
    </recommendedName>
</protein>
<feature type="coiled-coil region" evidence="8">
    <location>
        <begin position="67"/>
        <end position="97"/>
    </location>
</feature>
<dbReference type="InterPro" id="IPR006594">
    <property type="entry name" value="LisH"/>
</dbReference>
<evidence type="ECO:0000256" key="3">
    <source>
        <dbReference type="ARBA" id="ARBA00022490"/>
    </source>
</evidence>
<keyword evidence="8" id="KW-0175">Coiled coil</keyword>
<dbReference type="OrthoDB" id="1933455at2759"/>
<dbReference type="Gene3D" id="3.30.40.10">
    <property type="entry name" value="Zinc/RING finger domain, C3HC4 (zinc finger)"/>
    <property type="match status" value="1"/>
</dbReference>
<keyword evidence="4" id="KW-0479">Metal-binding</keyword>
<dbReference type="AlphaFoldDB" id="A0A1Y1UV09"/>
<dbReference type="PROSITE" id="PS50896">
    <property type="entry name" value="LISH"/>
    <property type="match status" value="1"/>
</dbReference>
<dbReference type="GO" id="GO:0061630">
    <property type="term" value="F:ubiquitin protein ligase activity"/>
    <property type="evidence" value="ECO:0007669"/>
    <property type="project" value="InterPro"/>
</dbReference>
<comment type="subcellular location">
    <subcellularLocation>
        <location evidence="1">Cytoplasm</location>
    </subcellularLocation>
</comment>
<evidence type="ECO:0000259" key="10">
    <source>
        <dbReference type="PROSITE" id="PS51867"/>
    </source>
</evidence>
<dbReference type="EMBL" id="MCFH01000078">
    <property type="protein sequence ID" value="ORX41797.1"/>
    <property type="molecule type" value="Genomic_DNA"/>
</dbReference>
<evidence type="ECO:0000256" key="6">
    <source>
        <dbReference type="ARBA" id="ARBA00022833"/>
    </source>
</evidence>
<feature type="domain" description="RING-Gid-type" evidence="10">
    <location>
        <begin position="315"/>
        <end position="384"/>
    </location>
</feature>
<evidence type="ECO:0000256" key="7">
    <source>
        <dbReference type="PROSITE-ProRule" id="PRU01215"/>
    </source>
</evidence>
<evidence type="ECO:0000256" key="8">
    <source>
        <dbReference type="SAM" id="Coils"/>
    </source>
</evidence>
<evidence type="ECO:0000259" key="9">
    <source>
        <dbReference type="PROSITE" id="PS50897"/>
    </source>
</evidence>